<dbReference type="EC" id="3.1.3.48" evidence="4"/>
<dbReference type="GO" id="GO:0005737">
    <property type="term" value="C:cytoplasm"/>
    <property type="evidence" value="ECO:0007669"/>
    <property type="project" value="UniProtKB-SubCell"/>
</dbReference>
<reference evidence="17" key="1">
    <citation type="journal article" date="2008" name="Nature">
        <title>The amphioxus genome and the evolution of the chordate karyotype.</title>
        <authorList>
            <consortium name="US DOE Joint Genome Institute (JGI-PGF)"/>
            <person name="Putnam N.H."/>
            <person name="Butts T."/>
            <person name="Ferrier D.E.K."/>
            <person name="Furlong R.F."/>
            <person name="Hellsten U."/>
            <person name="Kawashima T."/>
            <person name="Robinson-Rechavi M."/>
            <person name="Shoguchi E."/>
            <person name="Terry A."/>
            <person name="Yu J.-K."/>
            <person name="Benito-Gutierrez E.L."/>
            <person name="Dubchak I."/>
            <person name="Garcia-Fernandez J."/>
            <person name="Gibson-Brown J.J."/>
            <person name="Grigoriev I.V."/>
            <person name="Horton A.C."/>
            <person name="de Jong P.J."/>
            <person name="Jurka J."/>
            <person name="Kapitonov V.V."/>
            <person name="Kohara Y."/>
            <person name="Kuroki Y."/>
            <person name="Lindquist E."/>
            <person name="Lucas S."/>
            <person name="Osoegawa K."/>
            <person name="Pennacchio L.A."/>
            <person name="Salamov A.A."/>
            <person name="Satou Y."/>
            <person name="Sauka-Spengler T."/>
            <person name="Schmutz J."/>
            <person name="Shin-I T."/>
            <person name="Toyoda A."/>
            <person name="Bronner-Fraser M."/>
            <person name="Fujiyama A."/>
            <person name="Holland L.Z."/>
            <person name="Holland P.W.H."/>
            <person name="Satoh N."/>
            <person name="Rokhsar D.S."/>
        </authorList>
    </citation>
    <scope>NUCLEOTIDE SEQUENCE [LARGE SCALE GENOMIC DNA]</scope>
    <source>
        <strain evidence="17">S238N-H82</strain>
        <tissue evidence="17">Testes</tissue>
    </source>
</reference>
<name>C3ZYC6_BRAFL</name>
<evidence type="ECO:0000256" key="1">
    <source>
        <dbReference type="ARBA" id="ARBA00004123"/>
    </source>
</evidence>
<evidence type="ECO:0000256" key="14">
    <source>
        <dbReference type="ARBA" id="ARBA00068797"/>
    </source>
</evidence>
<dbReference type="InterPro" id="IPR029021">
    <property type="entry name" value="Prot-tyrosine_phosphatase-like"/>
</dbReference>
<dbReference type="EC" id="3.1.3.16" evidence="5"/>
<dbReference type="EMBL" id="GG666726">
    <property type="protein sequence ID" value="EEN42457.1"/>
    <property type="molecule type" value="Genomic_DNA"/>
</dbReference>
<evidence type="ECO:0000313" key="17">
    <source>
        <dbReference type="EMBL" id="EEN42457.1"/>
    </source>
</evidence>
<evidence type="ECO:0000256" key="11">
    <source>
        <dbReference type="ARBA" id="ARBA00048336"/>
    </source>
</evidence>
<evidence type="ECO:0000256" key="7">
    <source>
        <dbReference type="ARBA" id="ARBA00022801"/>
    </source>
</evidence>
<accession>C3ZYC6</accession>
<evidence type="ECO:0000256" key="2">
    <source>
        <dbReference type="ARBA" id="ARBA00004496"/>
    </source>
</evidence>
<proteinExistence type="inferred from homology"/>
<dbReference type="SMART" id="SM00195">
    <property type="entry name" value="DSPc"/>
    <property type="match status" value="1"/>
</dbReference>
<dbReference type="STRING" id="7739.C3ZYC6"/>
<comment type="catalytic activity">
    <reaction evidence="11">
        <text>O-phospho-L-threonyl-[protein] + H2O = L-threonyl-[protein] + phosphate</text>
        <dbReference type="Rhea" id="RHEA:47004"/>
        <dbReference type="Rhea" id="RHEA-COMP:11060"/>
        <dbReference type="Rhea" id="RHEA-COMP:11605"/>
        <dbReference type="ChEBI" id="CHEBI:15377"/>
        <dbReference type="ChEBI" id="CHEBI:30013"/>
        <dbReference type="ChEBI" id="CHEBI:43474"/>
        <dbReference type="ChEBI" id="CHEBI:61977"/>
        <dbReference type="EC" id="3.1.3.16"/>
    </reaction>
</comment>
<dbReference type="InterPro" id="IPR020422">
    <property type="entry name" value="TYR_PHOSPHATASE_DUAL_dom"/>
</dbReference>
<feature type="domain" description="Tyrosine specific protein phosphatases" evidence="16">
    <location>
        <begin position="123"/>
        <end position="183"/>
    </location>
</feature>
<dbReference type="SUPFAM" id="SSF52799">
    <property type="entry name" value="(Phosphotyrosine protein) phosphatases II"/>
    <property type="match status" value="1"/>
</dbReference>
<evidence type="ECO:0000256" key="10">
    <source>
        <dbReference type="ARBA" id="ARBA00047761"/>
    </source>
</evidence>
<dbReference type="AlphaFoldDB" id="C3ZYC6"/>
<dbReference type="PRINTS" id="PR01908">
    <property type="entry name" value="ADSPHPHTASE"/>
</dbReference>
<dbReference type="eggNOG" id="KOG1716">
    <property type="taxonomic scope" value="Eukaryota"/>
</dbReference>
<dbReference type="Gene3D" id="3.90.190.10">
    <property type="entry name" value="Protein tyrosine phosphatase superfamily"/>
    <property type="match status" value="1"/>
</dbReference>
<keyword evidence="6" id="KW-0963">Cytoplasm</keyword>
<evidence type="ECO:0000256" key="9">
    <source>
        <dbReference type="ARBA" id="ARBA00023242"/>
    </source>
</evidence>
<keyword evidence="8" id="KW-0904">Protein phosphatase</keyword>
<protein>
    <recommendedName>
        <fullName evidence="14">Dual specificity protein phosphatase 12</fullName>
        <ecNumber evidence="5">3.1.3.16</ecNumber>
        <ecNumber evidence="4">3.1.3.48</ecNumber>
    </recommendedName>
</protein>
<dbReference type="GO" id="GO:0004725">
    <property type="term" value="F:protein tyrosine phosphatase activity"/>
    <property type="evidence" value="ECO:0007669"/>
    <property type="project" value="UniProtKB-EC"/>
</dbReference>
<evidence type="ECO:0000256" key="13">
    <source>
        <dbReference type="ARBA" id="ARBA00059753"/>
    </source>
</evidence>
<comment type="function">
    <text evidence="13">Dual specificity phosphatase; can dephosphorylate both phosphotyrosine and phosphoserine or phosphothreonine residues. Can dephosphorylate glucokinase (in vitro). Has phosphatase activity with the synthetic substrate 6,8-difluoro-4-methylumbelliferyl phosphate and other in vitro substrates.</text>
</comment>
<keyword evidence="9" id="KW-0539">Nucleus</keyword>
<dbReference type="InParanoid" id="C3ZYC6"/>
<dbReference type="InterPro" id="IPR000387">
    <property type="entry name" value="Tyr_Pase_dom"/>
</dbReference>
<gene>
    <name evidence="17" type="ORF">BRAFLDRAFT_247293</name>
</gene>
<comment type="subcellular location">
    <subcellularLocation>
        <location evidence="2">Cytoplasm</location>
    </subcellularLocation>
    <subcellularLocation>
        <location evidence="1">Nucleus</location>
    </subcellularLocation>
</comment>
<comment type="similarity">
    <text evidence="3">Belongs to the protein-tyrosine phosphatase family. Non-receptor class dual specificity subfamily.</text>
</comment>
<evidence type="ECO:0000256" key="8">
    <source>
        <dbReference type="ARBA" id="ARBA00022912"/>
    </source>
</evidence>
<dbReference type="PANTHER" id="PTHR46377">
    <property type="entry name" value="DUAL SPECIFICITY PROTEIN PHOSPHATASE 19"/>
    <property type="match status" value="1"/>
</dbReference>
<feature type="domain" description="Tyrosine-protein phosphatase" evidence="15">
    <location>
        <begin position="61"/>
        <end position="200"/>
    </location>
</feature>
<comment type="catalytic activity">
    <reaction evidence="12">
        <text>O-phospho-L-tyrosyl-[protein] + H2O = L-tyrosyl-[protein] + phosphate</text>
        <dbReference type="Rhea" id="RHEA:10684"/>
        <dbReference type="Rhea" id="RHEA-COMP:10136"/>
        <dbReference type="Rhea" id="RHEA-COMP:20101"/>
        <dbReference type="ChEBI" id="CHEBI:15377"/>
        <dbReference type="ChEBI" id="CHEBI:43474"/>
        <dbReference type="ChEBI" id="CHEBI:46858"/>
        <dbReference type="ChEBI" id="CHEBI:61978"/>
        <dbReference type="EC" id="3.1.3.48"/>
    </reaction>
</comment>
<dbReference type="InterPro" id="IPR000340">
    <property type="entry name" value="Dual-sp_phosphatase_cat-dom"/>
</dbReference>
<evidence type="ECO:0000256" key="3">
    <source>
        <dbReference type="ARBA" id="ARBA00008601"/>
    </source>
</evidence>
<dbReference type="FunFam" id="3.90.190.10:FF:000056">
    <property type="entry name" value="Dual specificity phosphatase 12"/>
    <property type="match status" value="1"/>
</dbReference>
<comment type="catalytic activity">
    <reaction evidence="10">
        <text>O-phospho-L-seryl-[protein] + H2O = L-seryl-[protein] + phosphate</text>
        <dbReference type="Rhea" id="RHEA:20629"/>
        <dbReference type="Rhea" id="RHEA-COMP:9863"/>
        <dbReference type="Rhea" id="RHEA-COMP:11604"/>
        <dbReference type="ChEBI" id="CHEBI:15377"/>
        <dbReference type="ChEBI" id="CHEBI:29999"/>
        <dbReference type="ChEBI" id="CHEBI:43474"/>
        <dbReference type="ChEBI" id="CHEBI:83421"/>
        <dbReference type="EC" id="3.1.3.16"/>
    </reaction>
</comment>
<sequence>MSLLDQLTKFSKSSLRPTETHVRTVDGREFVESRDEKGRSNLTPVGAKDYGWIGDVKPDLQVAKIRPGLFLGSQDVTVRPELLRSNNVTHVLNVAAGVETETFPDAFTYKHVPILDLPDTNITDFFPECFAFISAGVTSGGVFVHCNAGVSRAVSIVVGYLMTTEGLEFEDAYRQVKEIRPSARPNDGFMKQLKEYKPSK</sequence>
<dbReference type="PROSITE" id="PS50056">
    <property type="entry name" value="TYR_PHOSPHATASE_2"/>
    <property type="match status" value="1"/>
</dbReference>
<evidence type="ECO:0000256" key="6">
    <source>
        <dbReference type="ARBA" id="ARBA00022490"/>
    </source>
</evidence>
<dbReference type="GO" id="GO:0004722">
    <property type="term" value="F:protein serine/threonine phosphatase activity"/>
    <property type="evidence" value="ECO:0007669"/>
    <property type="project" value="UniProtKB-EC"/>
</dbReference>
<dbReference type="PROSITE" id="PS50054">
    <property type="entry name" value="TYR_PHOSPHATASE_DUAL"/>
    <property type="match status" value="1"/>
</dbReference>
<dbReference type="PANTHER" id="PTHR46377:SF1">
    <property type="entry name" value="DUAL SPECIFICITY PROTEIN PHOSPHATASE 19"/>
    <property type="match status" value="1"/>
</dbReference>
<dbReference type="CDD" id="cd14523">
    <property type="entry name" value="DSP_DUSP19"/>
    <property type="match status" value="1"/>
</dbReference>
<dbReference type="Pfam" id="PF00782">
    <property type="entry name" value="DSPc"/>
    <property type="match status" value="1"/>
</dbReference>
<evidence type="ECO:0000259" key="16">
    <source>
        <dbReference type="PROSITE" id="PS50056"/>
    </source>
</evidence>
<dbReference type="GO" id="GO:0005634">
    <property type="term" value="C:nucleus"/>
    <property type="evidence" value="ECO:0007669"/>
    <property type="project" value="UniProtKB-SubCell"/>
</dbReference>
<evidence type="ECO:0000259" key="15">
    <source>
        <dbReference type="PROSITE" id="PS50054"/>
    </source>
</evidence>
<evidence type="ECO:0000256" key="12">
    <source>
        <dbReference type="ARBA" id="ARBA00051722"/>
    </source>
</evidence>
<evidence type="ECO:0000256" key="5">
    <source>
        <dbReference type="ARBA" id="ARBA00013081"/>
    </source>
</evidence>
<organism>
    <name type="scientific">Branchiostoma floridae</name>
    <name type="common">Florida lancelet</name>
    <name type="synonym">Amphioxus</name>
    <dbReference type="NCBI Taxonomy" id="7739"/>
    <lineage>
        <taxon>Eukaryota</taxon>
        <taxon>Metazoa</taxon>
        <taxon>Chordata</taxon>
        <taxon>Cephalochordata</taxon>
        <taxon>Leptocardii</taxon>
        <taxon>Amphioxiformes</taxon>
        <taxon>Branchiostomatidae</taxon>
        <taxon>Branchiostoma</taxon>
    </lineage>
</organism>
<evidence type="ECO:0000256" key="4">
    <source>
        <dbReference type="ARBA" id="ARBA00013064"/>
    </source>
</evidence>
<keyword evidence="7" id="KW-0378">Hydrolase</keyword>